<dbReference type="Proteomes" id="UP000006860">
    <property type="component" value="Chromosome"/>
</dbReference>
<evidence type="ECO:0000313" key="3">
    <source>
        <dbReference type="EMBL" id="ADY59984.1"/>
    </source>
</evidence>
<organism evidence="3 4">
    <name type="scientific">Rubinisphaera brasiliensis (strain ATCC 49424 / DSM 5305 / JCM 21570 / IAM 15109 / NBRC 103401 / IFAM 1448)</name>
    <name type="common">Planctomyces brasiliensis</name>
    <dbReference type="NCBI Taxonomy" id="756272"/>
    <lineage>
        <taxon>Bacteria</taxon>
        <taxon>Pseudomonadati</taxon>
        <taxon>Planctomycetota</taxon>
        <taxon>Planctomycetia</taxon>
        <taxon>Planctomycetales</taxon>
        <taxon>Planctomycetaceae</taxon>
        <taxon>Rubinisphaera</taxon>
    </lineage>
</organism>
<dbReference type="GO" id="GO:0010181">
    <property type="term" value="F:FMN binding"/>
    <property type="evidence" value="ECO:0007669"/>
    <property type="project" value="InterPro"/>
</dbReference>
<reference evidence="4" key="1">
    <citation type="submission" date="2011-02" db="EMBL/GenBank/DDBJ databases">
        <title>The complete genome of Planctomyces brasiliensis DSM 5305.</title>
        <authorList>
            <person name="Lucas S."/>
            <person name="Copeland A."/>
            <person name="Lapidus A."/>
            <person name="Bruce D."/>
            <person name="Goodwin L."/>
            <person name="Pitluck S."/>
            <person name="Kyrpides N."/>
            <person name="Mavromatis K."/>
            <person name="Pagani I."/>
            <person name="Ivanova N."/>
            <person name="Ovchinnikova G."/>
            <person name="Lu M."/>
            <person name="Detter J.C."/>
            <person name="Han C."/>
            <person name="Land M."/>
            <person name="Hauser L."/>
            <person name="Markowitz V."/>
            <person name="Cheng J.-F."/>
            <person name="Hugenholtz P."/>
            <person name="Woyke T."/>
            <person name="Wu D."/>
            <person name="Tindall B."/>
            <person name="Pomrenke H.G."/>
            <person name="Brambilla E."/>
            <person name="Klenk H.-P."/>
            <person name="Eisen J.A."/>
        </authorList>
    </citation>
    <scope>NUCLEOTIDE SEQUENCE [LARGE SCALE GENOMIC DNA]</scope>
    <source>
        <strain evidence="4">ATCC 49424 / DSM 5305 / JCM 21570 / NBRC 103401 / IFAM 1448</strain>
    </source>
</reference>
<dbReference type="GO" id="GO:0042602">
    <property type="term" value="F:riboflavin reductase (NADPH) activity"/>
    <property type="evidence" value="ECO:0007669"/>
    <property type="project" value="TreeGrafter"/>
</dbReference>
<dbReference type="Pfam" id="PF01613">
    <property type="entry name" value="Flavin_Reduct"/>
    <property type="match status" value="1"/>
</dbReference>
<evidence type="ECO:0000313" key="4">
    <source>
        <dbReference type="Proteomes" id="UP000006860"/>
    </source>
</evidence>
<dbReference type="AlphaFoldDB" id="F0SMY0"/>
<dbReference type="InterPro" id="IPR012349">
    <property type="entry name" value="Split_barrel_FMN-bd"/>
</dbReference>
<dbReference type="PANTHER" id="PTHR30466">
    <property type="entry name" value="FLAVIN REDUCTASE"/>
    <property type="match status" value="1"/>
</dbReference>
<sequence length="199" mass="21818">MSSEAIQRIQQATNHVDPQLWVVTAKQGTHCGGMIATFVTKASIVTDCPRFLVGIAKQHHTWGLIEASGALGLHLIPQTHLDWVVQLGGRSGRDIPDDKLEGLSVTTLATGSPILTEAVAGFDCRIESRLDTGDRTVYLLDVQDAISTQGPQAALRFSDLIARLPDEESSRLAELYARDQEVDRRAIVEWRADYLEAQS</sequence>
<proteinExistence type="predicted"/>
<dbReference type="HOGENOM" id="CLU_1371337_0_0_0"/>
<feature type="domain" description="Flavin reductase like" evidence="2">
    <location>
        <begin position="20"/>
        <end position="164"/>
    </location>
</feature>
<protein>
    <submittedName>
        <fullName evidence="3">Flavin reductase domain protein FMN-binding protein</fullName>
    </submittedName>
</protein>
<name>F0SMY0_RUBBR</name>
<dbReference type="Gene3D" id="2.30.110.10">
    <property type="entry name" value="Electron Transport, Fmn-binding Protein, Chain A"/>
    <property type="match status" value="1"/>
</dbReference>
<dbReference type="SMART" id="SM00903">
    <property type="entry name" value="Flavin_Reduct"/>
    <property type="match status" value="1"/>
</dbReference>
<dbReference type="KEGG" id="pbs:Plabr_2383"/>
<dbReference type="OrthoDB" id="9792436at2"/>
<evidence type="ECO:0000256" key="1">
    <source>
        <dbReference type="ARBA" id="ARBA00023002"/>
    </source>
</evidence>
<dbReference type="PANTHER" id="PTHR30466:SF15">
    <property type="entry name" value="POSSIBLE OXIDOREDUCTASE"/>
    <property type="match status" value="1"/>
</dbReference>
<dbReference type="STRING" id="756272.Plabr_2383"/>
<dbReference type="InterPro" id="IPR002563">
    <property type="entry name" value="Flavin_Rdtase-like_dom"/>
</dbReference>
<keyword evidence="4" id="KW-1185">Reference proteome</keyword>
<dbReference type="InterPro" id="IPR050268">
    <property type="entry name" value="NADH-dep_flavin_reductase"/>
</dbReference>
<gene>
    <name evidence="3" type="ordered locus">Plabr_2383</name>
</gene>
<accession>F0SMY0</accession>
<dbReference type="eggNOG" id="COG1853">
    <property type="taxonomic scope" value="Bacteria"/>
</dbReference>
<evidence type="ECO:0000259" key="2">
    <source>
        <dbReference type="SMART" id="SM00903"/>
    </source>
</evidence>
<dbReference type="EMBL" id="CP002546">
    <property type="protein sequence ID" value="ADY59984.1"/>
    <property type="molecule type" value="Genomic_DNA"/>
</dbReference>
<dbReference type="SUPFAM" id="SSF50475">
    <property type="entry name" value="FMN-binding split barrel"/>
    <property type="match status" value="1"/>
</dbReference>
<keyword evidence="1" id="KW-0560">Oxidoreductase</keyword>
<dbReference type="RefSeq" id="WP_013628708.1">
    <property type="nucleotide sequence ID" value="NC_015174.1"/>
</dbReference>